<comment type="caution">
    <text evidence="8">The sequence shown here is derived from an EMBL/GenBank/DDBJ whole genome shotgun (WGS) entry which is preliminary data.</text>
</comment>
<sequence>MSDSLRTLSTPVVDFEDTDEEGPYTEETPLTTASRGLDDDNFPSNNKGDWITFKNRLKYYVPVFSWLPSYSFQTFWGDFVASLTVTTILLPSGLSYSVLAKLPAVHGLYSIVIPGIVYAFLGTSRQLVIGPEALVSMLVGSSIVQQQKYLEQSDPETAILIAGLITFFVGILTLIIGIFRLGFIDSVLSRALLRGFISAVAIVIIIEQFLTMTLLTEQSIRDGVGHASSTVEKFVYIVTHFGDVHQLTTIVSFSSFAFLLMGGFLKAKYAKRYPWTQFVPEILICAIIFTILCAIFKWNEDGVAILGHIQGGGFPSFQIPAPPSKMHVLDCFQTAVLISVVGFVESIVVTKTYGTKYNYSVSANRELVALGTANLVCAFFQGFPAYGGMARSSINDRAGAKTQFSGLITCIFVLICLFFLLPLFYFLPKSVLAAIISFAALILLHELPEDLHFMYKIRAWNDFALLFLTFFITIFVSIEYGTLIAVALSLVLVVKHTTYPRISILGRIGNTNKFKPIKDFPDSAEHVEGVLVVKISEPLYFANTGQLKDRLRRLEAFGDMSVHPSEEARLSPIENVIFDIETMEDLDASAAQILLEIVEAYHNRDVTVYFVKIRDNQKLLFVRSGLWDKVGEEHFFGQISDALEYINMKTLGIGIE</sequence>
<dbReference type="OrthoDB" id="427213at2759"/>
<dbReference type="Pfam" id="PF00916">
    <property type="entry name" value="Sulfate_transp"/>
    <property type="match status" value="1"/>
</dbReference>
<feature type="transmembrane region" description="Helical" evidence="6">
    <location>
        <begin position="244"/>
        <end position="266"/>
    </location>
</feature>
<dbReference type="GO" id="GO:0055085">
    <property type="term" value="P:transmembrane transport"/>
    <property type="evidence" value="ECO:0007669"/>
    <property type="project" value="InterPro"/>
</dbReference>
<reference evidence="8 9" key="1">
    <citation type="journal article" date="2019" name="Environ. Microbiol.">
        <title>At the nexus of three kingdoms: the genome of the mycorrhizal fungus Gigaspora margarita provides insights into plant, endobacterial and fungal interactions.</title>
        <authorList>
            <person name="Venice F."/>
            <person name="Ghignone S."/>
            <person name="Salvioli di Fossalunga A."/>
            <person name="Amselem J."/>
            <person name="Novero M."/>
            <person name="Xianan X."/>
            <person name="Sedzielewska Toro K."/>
            <person name="Morin E."/>
            <person name="Lipzen A."/>
            <person name="Grigoriev I.V."/>
            <person name="Henrissat B."/>
            <person name="Martin F.M."/>
            <person name="Bonfante P."/>
        </authorList>
    </citation>
    <scope>NUCLEOTIDE SEQUENCE [LARGE SCALE GENOMIC DNA]</scope>
    <source>
        <strain evidence="8 9">BEG34</strain>
    </source>
</reference>
<dbReference type="InterPro" id="IPR011547">
    <property type="entry name" value="SLC26A/SulP_dom"/>
</dbReference>
<name>A0A8H4AFA1_GIGMA</name>
<feature type="transmembrane region" description="Helical" evidence="6">
    <location>
        <begin position="278"/>
        <end position="298"/>
    </location>
</feature>
<dbReference type="InterPro" id="IPR036513">
    <property type="entry name" value="STAS_dom_sf"/>
</dbReference>
<dbReference type="GO" id="GO:0016020">
    <property type="term" value="C:membrane"/>
    <property type="evidence" value="ECO:0007669"/>
    <property type="project" value="UniProtKB-SubCell"/>
</dbReference>
<accession>A0A8H4AFA1</accession>
<feature type="transmembrane region" description="Helical" evidence="6">
    <location>
        <begin position="191"/>
        <end position="210"/>
    </location>
</feature>
<dbReference type="Pfam" id="PF01740">
    <property type="entry name" value="STAS"/>
    <property type="match status" value="1"/>
</dbReference>
<comment type="subcellular location">
    <subcellularLocation>
        <location evidence="1">Membrane</location>
        <topology evidence="1">Multi-pass membrane protein</topology>
    </subcellularLocation>
</comment>
<keyword evidence="4 6" id="KW-0472">Membrane</keyword>
<dbReference type="CDD" id="cd07042">
    <property type="entry name" value="STAS_SulP_like_sulfate_transporter"/>
    <property type="match status" value="1"/>
</dbReference>
<dbReference type="AlphaFoldDB" id="A0A8H4AFA1"/>
<feature type="compositionally biased region" description="Polar residues" evidence="5">
    <location>
        <begin position="1"/>
        <end position="10"/>
    </location>
</feature>
<dbReference type="PANTHER" id="PTHR11814">
    <property type="entry name" value="SULFATE TRANSPORTER"/>
    <property type="match status" value="1"/>
</dbReference>
<dbReference type="InterPro" id="IPR001902">
    <property type="entry name" value="SLC26A/SulP_fam"/>
</dbReference>
<dbReference type="EMBL" id="WTPW01000687">
    <property type="protein sequence ID" value="KAF0488374.1"/>
    <property type="molecule type" value="Genomic_DNA"/>
</dbReference>
<feature type="region of interest" description="Disordered" evidence="5">
    <location>
        <begin position="1"/>
        <end position="38"/>
    </location>
</feature>
<organism evidence="8 9">
    <name type="scientific">Gigaspora margarita</name>
    <dbReference type="NCBI Taxonomy" id="4874"/>
    <lineage>
        <taxon>Eukaryota</taxon>
        <taxon>Fungi</taxon>
        <taxon>Fungi incertae sedis</taxon>
        <taxon>Mucoromycota</taxon>
        <taxon>Glomeromycotina</taxon>
        <taxon>Glomeromycetes</taxon>
        <taxon>Diversisporales</taxon>
        <taxon>Gigasporaceae</taxon>
        <taxon>Gigaspora</taxon>
    </lineage>
</organism>
<feature type="transmembrane region" description="Helical" evidence="6">
    <location>
        <begin position="467"/>
        <end position="494"/>
    </location>
</feature>
<evidence type="ECO:0000256" key="1">
    <source>
        <dbReference type="ARBA" id="ARBA00004141"/>
    </source>
</evidence>
<feature type="compositionally biased region" description="Acidic residues" evidence="5">
    <location>
        <begin position="14"/>
        <end position="24"/>
    </location>
</feature>
<keyword evidence="3 6" id="KW-1133">Transmembrane helix</keyword>
<keyword evidence="9" id="KW-1185">Reference proteome</keyword>
<dbReference type="Gene3D" id="3.30.750.24">
    <property type="entry name" value="STAS domain"/>
    <property type="match status" value="1"/>
</dbReference>
<evidence type="ECO:0000256" key="3">
    <source>
        <dbReference type="ARBA" id="ARBA00022989"/>
    </source>
</evidence>
<feature type="transmembrane region" description="Helical" evidence="6">
    <location>
        <begin position="404"/>
        <end position="424"/>
    </location>
</feature>
<feature type="transmembrane region" description="Helical" evidence="6">
    <location>
        <begin position="102"/>
        <end position="121"/>
    </location>
</feature>
<evidence type="ECO:0000313" key="9">
    <source>
        <dbReference type="Proteomes" id="UP000439903"/>
    </source>
</evidence>
<feature type="transmembrane region" description="Helical" evidence="6">
    <location>
        <begin position="70"/>
        <end position="90"/>
    </location>
</feature>
<evidence type="ECO:0000259" key="7">
    <source>
        <dbReference type="PROSITE" id="PS50801"/>
    </source>
</evidence>
<feature type="domain" description="STAS" evidence="7">
    <location>
        <begin position="520"/>
        <end position="646"/>
    </location>
</feature>
<feature type="transmembrane region" description="Helical" evidence="6">
    <location>
        <begin position="366"/>
        <end position="384"/>
    </location>
</feature>
<protein>
    <submittedName>
        <fullName evidence="8">Sulfate permease</fullName>
    </submittedName>
</protein>
<feature type="transmembrane region" description="Helical" evidence="6">
    <location>
        <begin position="158"/>
        <end position="179"/>
    </location>
</feature>
<dbReference type="NCBIfam" id="TIGR00815">
    <property type="entry name" value="sulP"/>
    <property type="match status" value="1"/>
</dbReference>
<gene>
    <name evidence="8" type="ORF">F8M41_022309</name>
</gene>
<dbReference type="PROSITE" id="PS50801">
    <property type="entry name" value="STAS"/>
    <property type="match status" value="1"/>
</dbReference>
<evidence type="ECO:0000256" key="4">
    <source>
        <dbReference type="ARBA" id="ARBA00023136"/>
    </source>
</evidence>
<proteinExistence type="predicted"/>
<evidence type="ECO:0000256" key="5">
    <source>
        <dbReference type="SAM" id="MobiDB-lite"/>
    </source>
</evidence>
<dbReference type="InterPro" id="IPR002645">
    <property type="entry name" value="STAS_dom"/>
</dbReference>
<evidence type="ECO:0000256" key="2">
    <source>
        <dbReference type="ARBA" id="ARBA00022692"/>
    </source>
</evidence>
<dbReference type="Proteomes" id="UP000439903">
    <property type="component" value="Unassembled WGS sequence"/>
</dbReference>
<dbReference type="SUPFAM" id="SSF52091">
    <property type="entry name" value="SpoIIaa-like"/>
    <property type="match status" value="1"/>
</dbReference>
<keyword evidence="2 6" id="KW-0812">Transmembrane</keyword>
<feature type="transmembrane region" description="Helical" evidence="6">
    <location>
        <begin position="332"/>
        <end position="354"/>
    </location>
</feature>
<feature type="transmembrane region" description="Helical" evidence="6">
    <location>
        <begin position="431"/>
        <end position="447"/>
    </location>
</feature>
<evidence type="ECO:0000313" key="8">
    <source>
        <dbReference type="EMBL" id="KAF0488374.1"/>
    </source>
</evidence>
<evidence type="ECO:0000256" key="6">
    <source>
        <dbReference type="SAM" id="Phobius"/>
    </source>
</evidence>